<evidence type="ECO:0000313" key="3">
    <source>
        <dbReference type="Proteomes" id="UP000661077"/>
    </source>
</evidence>
<protein>
    <submittedName>
        <fullName evidence="2">Uncharacterized protein</fullName>
    </submittedName>
</protein>
<accession>A0ABS1WZS3</accession>
<keyword evidence="1" id="KW-0812">Transmembrane</keyword>
<evidence type="ECO:0000313" key="2">
    <source>
        <dbReference type="EMBL" id="MBM0106480.1"/>
    </source>
</evidence>
<dbReference type="RefSeq" id="WP_203168577.1">
    <property type="nucleotide sequence ID" value="NZ_JAEVLS010000003.1"/>
</dbReference>
<dbReference type="EMBL" id="JAEVLS010000003">
    <property type="protein sequence ID" value="MBM0106480.1"/>
    <property type="molecule type" value="Genomic_DNA"/>
</dbReference>
<feature type="transmembrane region" description="Helical" evidence="1">
    <location>
        <begin position="62"/>
        <end position="79"/>
    </location>
</feature>
<feature type="transmembrane region" description="Helical" evidence="1">
    <location>
        <begin position="21"/>
        <end position="50"/>
    </location>
</feature>
<keyword evidence="3" id="KW-1185">Reference proteome</keyword>
<reference evidence="2 3" key="1">
    <citation type="journal article" date="2021" name="Int. J. Syst. Evol. Microbiol.">
        <title>Steroidobacter gossypii sp. nov., isolated from soil of cotton cropping field.</title>
        <authorList>
            <person name="Huang R."/>
            <person name="Yang S."/>
            <person name="Zhen C."/>
            <person name="Liu W."/>
        </authorList>
    </citation>
    <scope>NUCLEOTIDE SEQUENCE [LARGE SCALE GENOMIC DNA]</scope>
    <source>
        <strain evidence="2 3">S1-65</strain>
    </source>
</reference>
<feature type="transmembrane region" description="Helical" evidence="1">
    <location>
        <begin position="108"/>
        <end position="128"/>
    </location>
</feature>
<evidence type="ECO:0000256" key="1">
    <source>
        <dbReference type="SAM" id="Phobius"/>
    </source>
</evidence>
<comment type="caution">
    <text evidence="2">The sequence shown here is derived from an EMBL/GenBank/DDBJ whole genome shotgun (WGS) entry which is preliminary data.</text>
</comment>
<sequence>MKPLRYILYRSYKTEARATGFFGWGLPLLMTSIASGLNVLALMGLAMWAIGTQPRLPVEEERVQAVLFSIVAVIFALLYRRWIASGRYVRFAKEFEPESRQQQVTRTILLYLYGAVTLLSPALVGYLIRRTAEG</sequence>
<organism evidence="2 3">
    <name type="scientific">Steroidobacter gossypii</name>
    <dbReference type="NCBI Taxonomy" id="2805490"/>
    <lineage>
        <taxon>Bacteria</taxon>
        <taxon>Pseudomonadati</taxon>
        <taxon>Pseudomonadota</taxon>
        <taxon>Gammaproteobacteria</taxon>
        <taxon>Steroidobacterales</taxon>
        <taxon>Steroidobacteraceae</taxon>
        <taxon>Steroidobacter</taxon>
    </lineage>
</organism>
<dbReference type="Proteomes" id="UP000661077">
    <property type="component" value="Unassembled WGS sequence"/>
</dbReference>
<proteinExistence type="predicted"/>
<keyword evidence="1" id="KW-1133">Transmembrane helix</keyword>
<gene>
    <name evidence="2" type="ORF">JM946_17260</name>
</gene>
<keyword evidence="1" id="KW-0472">Membrane</keyword>
<name>A0ABS1WZS3_9GAMM</name>